<dbReference type="PROSITE" id="PS51257">
    <property type="entry name" value="PROKAR_LIPOPROTEIN"/>
    <property type="match status" value="1"/>
</dbReference>
<name>A0A1H6QEP7_9FIRM</name>
<dbReference type="InterPro" id="IPR011862">
    <property type="entry name" value="Phos-bd"/>
</dbReference>
<evidence type="ECO:0000256" key="7">
    <source>
        <dbReference type="ARBA" id="ARBA00022729"/>
    </source>
</evidence>
<evidence type="ECO:0000256" key="3">
    <source>
        <dbReference type="ARBA" id="ARBA00008725"/>
    </source>
</evidence>
<evidence type="ECO:0000259" key="11">
    <source>
        <dbReference type="Pfam" id="PF12849"/>
    </source>
</evidence>
<dbReference type="PANTHER" id="PTHR30570:SF1">
    <property type="entry name" value="PHOSPHATE-BINDING PROTEIN PSTS"/>
    <property type="match status" value="1"/>
</dbReference>
<keyword evidence="6 10" id="KW-0592">Phosphate transport</keyword>
<feature type="signal peptide" evidence="10">
    <location>
        <begin position="1"/>
        <end position="18"/>
    </location>
</feature>
<protein>
    <recommendedName>
        <fullName evidence="10">Phosphate-binding protein</fullName>
    </recommendedName>
</protein>
<proteinExistence type="inferred from homology"/>
<comment type="subcellular location">
    <subcellularLocation>
        <location evidence="2 10">Cell membrane</location>
        <topology evidence="2 10">Lipid-anchor</topology>
    </subcellularLocation>
</comment>
<dbReference type="InterPro" id="IPR050811">
    <property type="entry name" value="Phosphate_ABC_transporter"/>
</dbReference>
<dbReference type="Gene3D" id="3.40.190.10">
    <property type="entry name" value="Periplasmic binding protein-like II"/>
    <property type="match status" value="2"/>
</dbReference>
<keyword evidence="8 10" id="KW-0564">Palmitate</keyword>
<dbReference type="OrthoDB" id="9790048at2"/>
<feature type="chain" id="PRO_5039760719" description="Phosphate-binding protein" evidence="10">
    <location>
        <begin position="19"/>
        <end position="278"/>
    </location>
</feature>
<dbReference type="CDD" id="cd13653">
    <property type="entry name" value="PBP2_phosphate_like_1"/>
    <property type="match status" value="1"/>
</dbReference>
<evidence type="ECO:0000313" key="12">
    <source>
        <dbReference type="EMBL" id="SEI42181.1"/>
    </source>
</evidence>
<evidence type="ECO:0000256" key="8">
    <source>
        <dbReference type="ARBA" id="ARBA00023139"/>
    </source>
</evidence>
<evidence type="ECO:0000313" key="13">
    <source>
        <dbReference type="Proteomes" id="UP000183028"/>
    </source>
</evidence>
<keyword evidence="9 10" id="KW-0449">Lipoprotein</keyword>
<evidence type="ECO:0000256" key="1">
    <source>
        <dbReference type="ARBA" id="ARBA00002841"/>
    </source>
</evidence>
<evidence type="ECO:0000256" key="5">
    <source>
        <dbReference type="ARBA" id="ARBA00022448"/>
    </source>
</evidence>
<keyword evidence="7 10" id="KW-0732">Signal</keyword>
<keyword evidence="5 10" id="KW-0813">Transport</keyword>
<dbReference type="Pfam" id="PF12849">
    <property type="entry name" value="PBP_like_2"/>
    <property type="match status" value="1"/>
</dbReference>
<dbReference type="NCBIfam" id="TIGR02136">
    <property type="entry name" value="ptsS_2"/>
    <property type="match status" value="1"/>
</dbReference>
<comment type="subunit">
    <text evidence="4 10">The complex is composed of two ATP-binding proteins (PstB), two transmembrane proteins (PstC and PstA) and a solute-binding protein (PstS).</text>
</comment>
<comment type="function">
    <text evidence="1">Part of the ABC transporter complex PstSACB involved in phosphate import.</text>
</comment>
<keyword evidence="13" id="KW-1185">Reference proteome</keyword>
<evidence type="ECO:0000256" key="4">
    <source>
        <dbReference type="ARBA" id="ARBA00011529"/>
    </source>
</evidence>
<keyword evidence="10" id="KW-1003">Cell membrane</keyword>
<evidence type="ECO:0000256" key="9">
    <source>
        <dbReference type="ARBA" id="ARBA00023288"/>
    </source>
</evidence>
<sequence length="278" mass="29164">MKKVVSIFVAMLMAFTLAGCGGGSTSTKSNEGDLSGKISLNGSTSMQKFVTALGESFKEKYPNVNVEAQFTGSSAGIAALQKGTCDIADSSRALSDDEKNSGLIENVVAIDGIAVSINKANKVKSLTKQQLADIYTGKITNWKDVGGADEQIVVIGREAASGTRSAFEELLKIENQCKYAQELDNTGAVVAKCAATTGAIGYVSLDAVDNSINTMELDGAKATVANIKAGKYPLQRPFVMATKGKISKQNKKVQALFNYINSDAGQAIIKKVGLISAK</sequence>
<dbReference type="AlphaFoldDB" id="A0A1H6QEP7"/>
<evidence type="ECO:0000256" key="6">
    <source>
        <dbReference type="ARBA" id="ARBA00022592"/>
    </source>
</evidence>
<organism evidence="12 13">
    <name type="scientific">Sharpea azabuensis</name>
    <dbReference type="NCBI Taxonomy" id="322505"/>
    <lineage>
        <taxon>Bacteria</taxon>
        <taxon>Bacillati</taxon>
        <taxon>Bacillota</taxon>
        <taxon>Erysipelotrichia</taxon>
        <taxon>Erysipelotrichales</taxon>
        <taxon>Coprobacillaceae</taxon>
        <taxon>Sharpea</taxon>
    </lineage>
</organism>
<comment type="similarity">
    <text evidence="3 10">Belongs to the PstS family.</text>
</comment>
<dbReference type="EMBL" id="FNYK01000003">
    <property type="protein sequence ID" value="SEI42181.1"/>
    <property type="molecule type" value="Genomic_DNA"/>
</dbReference>
<dbReference type="RefSeq" id="WP_074731189.1">
    <property type="nucleotide sequence ID" value="NZ_CADABK010000027.1"/>
</dbReference>
<dbReference type="InterPro" id="IPR024370">
    <property type="entry name" value="PBP_domain"/>
</dbReference>
<dbReference type="eggNOG" id="COG0226">
    <property type="taxonomic scope" value="Bacteria"/>
</dbReference>
<dbReference type="GO" id="GO:0006817">
    <property type="term" value="P:phosphate ion transport"/>
    <property type="evidence" value="ECO:0007669"/>
    <property type="project" value="UniProtKB-UniRule"/>
</dbReference>
<evidence type="ECO:0000256" key="10">
    <source>
        <dbReference type="RuleBase" id="RU367119"/>
    </source>
</evidence>
<feature type="domain" description="PBP" evidence="11">
    <location>
        <begin position="31"/>
        <end position="263"/>
    </location>
</feature>
<reference evidence="13" key="1">
    <citation type="submission" date="2016-10" db="EMBL/GenBank/DDBJ databases">
        <authorList>
            <person name="Varghese N."/>
        </authorList>
    </citation>
    <scope>NUCLEOTIDE SEQUENCE [LARGE SCALE GENOMIC DNA]</scope>
    <source>
        <strain evidence="13">DSM 20406</strain>
    </source>
</reference>
<dbReference type="SUPFAM" id="SSF53850">
    <property type="entry name" value="Periplasmic binding protein-like II"/>
    <property type="match status" value="1"/>
</dbReference>
<evidence type="ECO:0000256" key="2">
    <source>
        <dbReference type="ARBA" id="ARBA00004193"/>
    </source>
</evidence>
<dbReference type="PANTHER" id="PTHR30570">
    <property type="entry name" value="PERIPLASMIC PHOSPHATE BINDING COMPONENT OF PHOSPHATE ABC TRANSPORTER"/>
    <property type="match status" value="1"/>
</dbReference>
<gene>
    <name evidence="12" type="ORF">SAMN04487834_100359</name>
</gene>
<dbReference type="Proteomes" id="UP000183028">
    <property type="component" value="Unassembled WGS sequence"/>
</dbReference>
<dbReference type="GO" id="GO:0005886">
    <property type="term" value="C:plasma membrane"/>
    <property type="evidence" value="ECO:0007669"/>
    <property type="project" value="UniProtKB-SubCell"/>
</dbReference>
<dbReference type="GO" id="GO:0042301">
    <property type="term" value="F:phosphate ion binding"/>
    <property type="evidence" value="ECO:0007669"/>
    <property type="project" value="UniProtKB-UniRule"/>
</dbReference>
<comment type="function">
    <text evidence="10">Involved in the system for phosphate transport across the cytoplasmic membrane.</text>
</comment>
<dbReference type="STRING" id="322505.SAMN04487836_11723"/>
<accession>A0A1H6QEP7</accession>
<keyword evidence="10" id="KW-0472">Membrane</keyword>